<reference evidence="3" key="1">
    <citation type="submission" date="2021-05" db="EMBL/GenBank/DDBJ databases">
        <authorList>
            <person name="Pietrasiak N."/>
            <person name="Ward R."/>
            <person name="Stajich J.E."/>
            <person name="Kurbessoian T."/>
        </authorList>
    </citation>
    <scope>NUCLEOTIDE SEQUENCE</scope>
    <source>
        <strain evidence="3">JT2-VF2</strain>
    </source>
</reference>
<evidence type="ECO:0000313" key="3">
    <source>
        <dbReference type="EMBL" id="MBW4564550.1"/>
    </source>
</evidence>
<organism evidence="3 4">
    <name type="scientific">Mojavia pulchra JT2-VF2</name>
    <dbReference type="NCBI Taxonomy" id="287848"/>
    <lineage>
        <taxon>Bacteria</taxon>
        <taxon>Bacillati</taxon>
        <taxon>Cyanobacteriota</taxon>
        <taxon>Cyanophyceae</taxon>
        <taxon>Nostocales</taxon>
        <taxon>Nostocaceae</taxon>
    </lineage>
</organism>
<comment type="caution">
    <text evidence="1">Lacks conserved residue(s) required for the propagation of feature annotation.</text>
</comment>
<proteinExistence type="predicted"/>
<protein>
    <submittedName>
        <fullName evidence="3">Response regulator</fullName>
    </submittedName>
</protein>
<reference evidence="3" key="2">
    <citation type="journal article" date="2022" name="Microbiol. Resour. Announc.">
        <title>Metagenome Sequencing to Explore Phylogenomics of Terrestrial Cyanobacteria.</title>
        <authorList>
            <person name="Ward R.D."/>
            <person name="Stajich J.E."/>
            <person name="Johansen J.R."/>
            <person name="Huntemann M."/>
            <person name="Clum A."/>
            <person name="Foster B."/>
            <person name="Foster B."/>
            <person name="Roux S."/>
            <person name="Palaniappan K."/>
            <person name="Varghese N."/>
            <person name="Mukherjee S."/>
            <person name="Reddy T.B.K."/>
            <person name="Daum C."/>
            <person name="Copeland A."/>
            <person name="Chen I.A."/>
            <person name="Ivanova N.N."/>
            <person name="Kyrpides N.C."/>
            <person name="Shapiro N."/>
            <person name="Eloe-Fadrosh E.A."/>
            <person name="Pietrasiak N."/>
        </authorList>
    </citation>
    <scope>NUCLEOTIDE SEQUENCE</scope>
    <source>
        <strain evidence="3">JT2-VF2</strain>
    </source>
</reference>
<comment type="caution">
    <text evidence="3">The sequence shown here is derived from an EMBL/GenBank/DDBJ whole genome shotgun (WGS) entry which is preliminary data.</text>
</comment>
<dbReference type="SUPFAM" id="SSF52172">
    <property type="entry name" value="CheY-like"/>
    <property type="match status" value="1"/>
</dbReference>
<evidence type="ECO:0000256" key="1">
    <source>
        <dbReference type="PROSITE-ProRule" id="PRU00169"/>
    </source>
</evidence>
<evidence type="ECO:0000259" key="2">
    <source>
        <dbReference type="PROSITE" id="PS50110"/>
    </source>
</evidence>
<dbReference type="GO" id="GO:0000160">
    <property type="term" value="P:phosphorelay signal transduction system"/>
    <property type="evidence" value="ECO:0007669"/>
    <property type="project" value="InterPro"/>
</dbReference>
<dbReference type="InterPro" id="IPR011006">
    <property type="entry name" value="CheY-like_superfamily"/>
</dbReference>
<dbReference type="EMBL" id="JAHHHN010000023">
    <property type="protein sequence ID" value="MBW4564550.1"/>
    <property type="molecule type" value="Genomic_DNA"/>
</dbReference>
<dbReference type="InterPro" id="IPR001789">
    <property type="entry name" value="Sig_transdc_resp-reg_receiver"/>
</dbReference>
<dbReference type="Proteomes" id="UP000715781">
    <property type="component" value="Unassembled WGS sequence"/>
</dbReference>
<accession>A0A951Q2H8</accession>
<evidence type="ECO:0000313" key="4">
    <source>
        <dbReference type="Proteomes" id="UP000715781"/>
    </source>
</evidence>
<sequence length="63" mass="6969">MQEADSGEQGLQAARENHPDLVILKIDLPDISGIDLIAEINQEFPQVKIVVMSQHSDEGLLKM</sequence>
<dbReference type="Pfam" id="PF00072">
    <property type="entry name" value="Response_reg"/>
    <property type="match status" value="1"/>
</dbReference>
<dbReference type="AlphaFoldDB" id="A0A951Q2H8"/>
<feature type="domain" description="Response regulatory" evidence="2">
    <location>
        <begin position="1"/>
        <end position="63"/>
    </location>
</feature>
<gene>
    <name evidence="3" type="ORF">KME32_26140</name>
</gene>
<dbReference type="Gene3D" id="3.40.50.2300">
    <property type="match status" value="1"/>
</dbReference>
<dbReference type="PROSITE" id="PS50110">
    <property type="entry name" value="RESPONSE_REGULATORY"/>
    <property type="match status" value="1"/>
</dbReference>
<name>A0A951Q2H8_9NOST</name>